<keyword evidence="2" id="KW-1185">Reference proteome</keyword>
<evidence type="ECO:0000313" key="2">
    <source>
        <dbReference type="Proteomes" id="UP001652642"/>
    </source>
</evidence>
<keyword evidence="1" id="KW-0472">Membrane</keyword>
<keyword evidence="1" id="KW-1133">Transmembrane helix</keyword>
<sequence length="275" mass="30595">MSHYTTNLCVCVKGHVVIGIHEFVEEHIKCWISTIRLCKMNLSDLLYPGNSRRRQDVIKLHQELLDGMQLDFKATNDLIGTLNKHLGTKMMAIKMKECGTVKENCDIIIQAMNIIQQEIQKFDKEIKERLEPGMYQKLYDIKQPELEKIAVVQRIVSIILGEATASAGAIIMKLICSNVVIIAVNKLVALLAQIGVSVLGGIALSVLGLGIDIILHAILGAVEKEHLLASIQSYEQHLAEFRDASETYRCAIAEVNALVKDKAKLTEFGNVPTHQ</sequence>
<dbReference type="RefSeq" id="XP_072856306.1">
    <property type="nucleotide sequence ID" value="XM_073000205.1"/>
</dbReference>
<dbReference type="InterPro" id="IPR040004">
    <property type="entry name" value="SMCO3"/>
</dbReference>
<feature type="transmembrane region" description="Helical" evidence="1">
    <location>
        <begin position="190"/>
        <end position="215"/>
    </location>
</feature>
<dbReference type="PANTHER" id="PTHR35972:SF1">
    <property type="entry name" value="SINGLE-PASS MEMBRANE AND COILED-COIL DOMAIN-CONTAINING PROTEIN 3"/>
    <property type="match status" value="1"/>
</dbReference>
<keyword evidence="1" id="KW-0812">Transmembrane</keyword>
<organism evidence="2 3">
    <name type="scientific">Pogona vitticeps</name>
    <name type="common">central bearded dragon</name>
    <dbReference type="NCBI Taxonomy" id="103695"/>
    <lineage>
        <taxon>Eukaryota</taxon>
        <taxon>Metazoa</taxon>
        <taxon>Chordata</taxon>
        <taxon>Craniata</taxon>
        <taxon>Vertebrata</taxon>
        <taxon>Euteleostomi</taxon>
        <taxon>Lepidosauria</taxon>
        <taxon>Squamata</taxon>
        <taxon>Bifurcata</taxon>
        <taxon>Unidentata</taxon>
        <taxon>Episquamata</taxon>
        <taxon>Toxicofera</taxon>
        <taxon>Iguania</taxon>
        <taxon>Acrodonta</taxon>
        <taxon>Agamidae</taxon>
        <taxon>Amphibolurinae</taxon>
        <taxon>Pogona</taxon>
    </lineage>
</organism>
<accession>A0ABM5GF67</accession>
<dbReference type="Proteomes" id="UP001652642">
    <property type="component" value="Chromosome 5"/>
</dbReference>
<evidence type="ECO:0000313" key="3">
    <source>
        <dbReference type="RefSeq" id="XP_072856306.1"/>
    </source>
</evidence>
<reference evidence="3" key="1">
    <citation type="submission" date="2025-08" db="UniProtKB">
        <authorList>
            <consortium name="RefSeq"/>
        </authorList>
    </citation>
    <scope>IDENTIFICATION</scope>
</reference>
<gene>
    <name evidence="3" type="primary">SMCO3</name>
</gene>
<dbReference type="PANTHER" id="PTHR35972">
    <property type="entry name" value="SINGLE-PASS MEMBRANE AND COILED-COIL DOMAIN-CONTAINING PROTEIN 3"/>
    <property type="match status" value="1"/>
</dbReference>
<dbReference type="Pfam" id="PF15047">
    <property type="entry name" value="DUF4533"/>
    <property type="match status" value="1"/>
</dbReference>
<proteinExistence type="predicted"/>
<name>A0ABM5GF67_9SAUR</name>
<dbReference type="GeneID" id="110076080"/>
<evidence type="ECO:0000256" key="1">
    <source>
        <dbReference type="SAM" id="Phobius"/>
    </source>
</evidence>
<dbReference type="InterPro" id="IPR027895">
    <property type="entry name" value="DUF4533"/>
</dbReference>
<protein>
    <submittedName>
        <fullName evidence="3">Single-pass membrane and coiled-coil domain-containing protein 3</fullName>
    </submittedName>
</protein>